<dbReference type="EMBL" id="QAYG01000019">
    <property type="protein sequence ID" value="PTW52904.1"/>
    <property type="molecule type" value="Genomic_DNA"/>
</dbReference>
<dbReference type="Proteomes" id="UP000244081">
    <property type="component" value="Unassembled WGS sequence"/>
</dbReference>
<comment type="caution">
    <text evidence="1">The sequence shown here is derived from an EMBL/GenBank/DDBJ whole genome shotgun (WGS) entry which is preliminary data.</text>
</comment>
<keyword evidence="2" id="KW-1185">Reference proteome</keyword>
<proteinExistence type="predicted"/>
<organism evidence="1 2">
    <name type="scientific">Breoghania corrubedonensis</name>
    <dbReference type="NCBI Taxonomy" id="665038"/>
    <lineage>
        <taxon>Bacteria</taxon>
        <taxon>Pseudomonadati</taxon>
        <taxon>Pseudomonadota</taxon>
        <taxon>Alphaproteobacteria</taxon>
        <taxon>Hyphomicrobiales</taxon>
        <taxon>Stappiaceae</taxon>
        <taxon>Breoghania</taxon>
    </lineage>
</organism>
<gene>
    <name evidence="1" type="ORF">C8N35_1199</name>
</gene>
<protein>
    <submittedName>
        <fullName evidence="1">Uncharacterized protein</fullName>
    </submittedName>
</protein>
<evidence type="ECO:0000313" key="1">
    <source>
        <dbReference type="EMBL" id="PTW52904.1"/>
    </source>
</evidence>
<sequence length="112" mass="12566">MIGRALMSSRSVRWTLSLVTSILACGGPLGSACAGTPYDEFEERPAEFFCMMSHASRGEVCVRLYLDEDGYELCLSDEVAKTERCMSNYRQPEDQDEEYDYPGNSAVRLINC</sequence>
<evidence type="ECO:0000313" key="2">
    <source>
        <dbReference type="Proteomes" id="UP000244081"/>
    </source>
</evidence>
<accession>A0A2T5UN19</accession>
<reference evidence="1 2" key="1">
    <citation type="submission" date="2018-04" db="EMBL/GenBank/DDBJ databases">
        <title>Genomic Encyclopedia of Archaeal and Bacterial Type Strains, Phase II (KMG-II): from individual species to whole genera.</title>
        <authorList>
            <person name="Goeker M."/>
        </authorList>
    </citation>
    <scope>NUCLEOTIDE SEQUENCE [LARGE SCALE GENOMIC DNA]</scope>
    <source>
        <strain evidence="1 2">DSM 23382</strain>
    </source>
</reference>
<dbReference type="PROSITE" id="PS51257">
    <property type="entry name" value="PROKAR_LIPOPROTEIN"/>
    <property type="match status" value="1"/>
</dbReference>
<dbReference type="AlphaFoldDB" id="A0A2T5UN19"/>
<name>A0A2T5UN19_9HYPH</name>